<dbReference type="InterPro" id="IPR010428">
    <property type="entry name" value="Zincin_1"/>
</dbReference>
<evidence type="ECO:0000313" key="1">
    <source>
        <dbReference type="EMBL" id="KAA5613679.1"/>
    </source>
</evidence>
<dbReference type="InterPro" id="IPR038555">
    <property type="entry name" value="Zincin_1_sf"/>
</dbReference>
<name>A0A5M6J0E4_9PROT</name>
<dbReference type="Gene3D" id="3.30.2010.20">
    <property type="match status" value="1"/>
</dbReference>
<dbReference type="CDD" id="cd12952">
    <property type="entry name" value="MMP_ACEL2062"/>
    <property type="match status" value="1"/>
</dbReference>
<dbReference type="Pfam" id="PF06262">
    <property type="entry name" value="Zincin_1"/>
    <property type="match status" value="1"/>
</dbReference>
<organism evidence="1 2">
    <name type="scientific">Rhodovastum atsumiense</name>
    <dbReference type="NCBI Taxonomy" id="504468"/>
    <lineage>
        <taxon>Bacteria</taxon>
        <taxon>Pseudomonadati</taxon>
        <taxon>Pseudomonadota</taxon>
        <taxon>Alphaproteobacteria</taxon>
        <taxon>Acetobacterales</taxon>
        <taxon>Acetobacteraceae</taxon>
        <taxon>Rhodovastum</taxon>
    </lineage>
</organism>
<dbReference type="SUPFAM" id="SSF55486">
    <property type="entry name" value="Metalloproteases ('zincins'), catalytic domain"/>
    <property type="match status" value="1"/>
</dbReference>
<dbReference type="Proteomes" id="UP000325255">
    <property type="component" value="Unassembled WGS sequence"/>
</dbReference>
<comment type="caution">
    <text evidence="1">The sequence shown here is derived from an EMBL/GenBank/DDBJ whole genome shotgun (WGS) entry which is preliminary data.</text>
</comment>
<proteinExistence type="predicted"/>
<dbReference type="AlphaFoldDB" id="A0A5M6J0E4"/>
<accession>A0A5M6J0E4</accession>
<sequence>MTQAEQAPGFTTPPDAGHIVALAERALAAIPARLRRHVAGVGIHVEELPDDETLDELELESAWELTGLYRGTPLHQRSVDDIARMPDLILLYRQPILLEWIETGVDLYDLVRNVLVHEVAHHFGFSDAEIEALEREMD</sequence>
<reference evidence="1 2" key="1">
    <citation type="submission" date="2019-09" db="EMBL/GenBank/DDBJ databases">
        <title>Genome sequence of Rhodovastum atsumiense, a diverse member of the Acetobacteraceae family of non-sulfur purple photosynthetic bacteria.</title>
        <authorList>
            <person name="Meyer T."/>
            <person name="Kyndt J."/>
        </authorList>
    </citation>
    <scope>NUCLEOTIDE SEQUENCE [LARGE SCALE GENOMIC DNA]</scope>
    <source>
        <strain evidence="1 2">DSM 21279</strain>
    </source>
</reference>
<dbReference type="EMBL" id="VWPK01000005">
    <property type="protein sequence ID" value="KAA5613679.1"/>
    <property type="molecule type" value="Genomic_DNA"/>
</dbReference>
<evidence type="ECO:0000313" key="2">
    <source>
        <dbReference type="Proteomes" id="UP000325255"/>
    </source>
</evidence>
<gene>
    <name evidence="1" type="ORF">F1189_04515</name>
</gene>
<dbReference type="RefSeq" id="WP_150039427.1">
    <property type="nucleotide sequence ID" value="NZ_OW485601.1"/>
</dbReference>
<dbReference type="OrthoDB" id="9806895at2"/>
<protein>
    <submittedName>
        <fullName evidence="1">Metallopeptidase family protein</fullName>
    </submittedName>
</protein>
<keyword evidence="2" id="KW-1185">Reference proteome</keyword>